<keyword evidence="3" id="KW-1185">Reference proteome</keyword>
<organism evidence="2 3">
    <name type="scientific">Mycena maculata</name>
    <dbReference type="NCBI Taxonomy" id="230809"/>
    <lineage>
        <taxon>Eukaryota</taxon>
        <taxon>Fungi</taxon>
        <taxon>Dikarya</taxon>
        <taxon>Basidiomycota</taxon>
        <taxon>Agaricomycotina</taxon>
        <taxon>Agaricomycetes</taxon>
        <taxon>Agaricomycetidae</taxon>
        <taxon>Agaricales</taxon>
        <taxon>Marasmiineae</taxon>
        <taxon>Mycenaceae</taxon>
        <taxon>Mycena</taxon>
    </lineage>
</organism>
<name>A0AAD7NBX4_9AGAR</name>
<evidence type="ECO:0000313" key="3">
    <source>
        <dbReference type="Proteomes" id="UP001215280"/>
    </source>
</evidence>
<evidence type="ECO:0000256" key="1">
    <source>
        <dbReference type="SAM" id="MobiDB-lite"/>
    </source>
</evidence>
<feature type="region of interest" description="Disordered" evidence="1">
    <location>
        <begin position="109"/>
        <end position="137"/>
    </location>
</feature>
<feature type="compositionally biased region" description="Basic and acidic residues" evidence="1">
    <location>
        <begin position="351"/>
        <end position="361"/>
    </location>
</feature>
<proteinExistence type="predicted"/>
<dbReference type="Proteomes" id="UP001215280">
    <property type="component" value="Unassembled WGS sequence"/>
</dbReference>
<dbReference type="AlphaFoldDB" id="A0AAD7NBX4"/>
<feature type="region of interest" description="Disordered" evidence="1">
    <location>
        <begin position="433"/>
        <end position="472"/>
    </location>
</feature>
<evidence type="ECO:0000313" key="2">
    <source>
        <dbReference type="EMBL" id="KAJ7754322.1"/>
    </source>
</evidence>
<feature type="region of interest" description="Disordered" evidence="1">
    <location>
        <begin position="214"/>
        <end position="243"/>
    </location>
</feature>
<reference evidence="2" key="1">
    <citation type="submission" date="2023-03" db="EMBL/GenBank/DDBJ databases">
        <title>Massive genome expansion in bonnet fungi (Mycena s.s.) driven by repeated elements and novel gene families across ecological guilds.</title>
        <authorList>
            <consortium name="Lawrence Berkeley National Laboratory"/>
            <person name="Harder C.B."/>
            <person name="Miyauchi S."/>
            <person name="Viragh M."/>
            <person name="Kuo A."/>
            <person name="Thoen E."/>
            <person name="Andreopoulos B."/>
            <person name="Lu D."/>
            <person name="Skrede I."/>
            <person name="Drula E."/>
            <person name="Henrissat B."/>
            <person name="Morin E."/>
            <person name="Kohler A."/>
            <person name="Barry K."/>
            <person name="LaButti K."/>
            <person name="Morin E."/>
            <person name="Salamov A."/>
            <person name="Lipzen A."/>
            <person name="Mereny Z."/>
            <person name="Hegedus B."/>
            <person name="Baldrian P."/>
            <person name="Stursova M."/>
            <person name="Weitz H."/>
            <person name="Taylor A."/>
            <person name="Grigoriev I.V."/>
            <person name="Nagy L.G."/>
            <person name="Martin F."/>
            <person name="Kauserud H."/>
        </authorList>
    </citation>
    <scope>NUCLEOTIDE SEQUENCE</scope>
    <source>
        <strain evidence="2">CBHHK188m</strain>
    </source>
</reference>
<protein>
    <submittedName>
        <fullName evidence="2">Uncharacterized protein</fullName>
    </submittedName>
</protein>
<sequence>MTTALHLATVQMSLEGGSHTYIHTQETAVQLYRPDGSVARALRPAADPDVRVKHPLQLLGAHSRETKDTRSLLHTAPAHLDASSRNPTRSVGRCRPVSVAQQNAAQAQARLSLSGSRTGRRVDAQGAADDAERPATRARVGTRKLHVEKMSILPREEGRKEGYETGFGHGRMIALANSRGRSSPDGVLSSWAIQTPGSSFAASSSRCRRIHVLSRRAHTAQGRRDPRSPWPHSPAQKRPPLSLLTVRGRWYRPKITPGLAEEPPGTWSHAPMARGPRRRFATDDRFTHPVYAAPRTPARCAVPNNPSELPSTLRWEPVASPSFSFAPSGYPVPQTDSSSTGASSRCRWKRERSGFSPRHDQPSSSLGPRSESRPRGLAAVGGGSCIGSDYLRTELVRSGRNGFGIGLFRVPWARPSPPSWNRRLPAHVLTPGFLGPPCRPRPHPRTPLSPPRNSTATSSRAPRHVKPAPALSPVGPSTYGIQSLLPVCFSWQRSTVEGSRSCLWRTGAAGSVAKDSGNSRGGGGAGLRLHPLRAPSAFRLYRYRSGIRSARPRRALAVASVAGGSMRRLFTGSVAATPLPHALPPPNVPPAAWDGLRLENEEGIVVVLRRAFLAGFRKGIWDAAPLAGAPCHGQWGLCTPQWIAISFRSAVCADREISSAKGRAQPCTPFPFTSPILPRTTARAPRPHPRSLVLFPAAARISRCARASVRDPEIARVCTGGSRKIACRAVALRSGMQAREASADVSFPATSTSSG</sequence>
<feature type="compositionally biased region" description="Polar residues" evidence="1">
    <location>
        <begin position="334"/>
        <end position="343"/>
    </location>
</feature>
<dbReference type="EMBL" id="JARJLG010000067">
    <property type="protein sequence ID" value="KAJ7754322.1"/>
    <property type="molecule type" value="Genomic_DNA"/>
</dbReference>
<feature type="region of interest" description="Disordered" evidence="1">
    <location>
        <begin position="325"/>
        <end position="383"/>
    </location>
</feature>
<comment type="caution">
    <text evidence="2">The sequence shown here is derived from an EMBL/GenBank/DDBJ whole genome shotgun (WGS) entry which is preliminary data.</text>
</comment>
<gene>
    <name evidence="2" type="ORF">DFH07DRAFT_941034</name>
</gene>
<accession>A0AAD7NBX4</accession>